<dbReference type="PROSITE" id="PS51203">
    <property type="entry name" value="CS"/>
    <property type="match status" value="1"/>
</dbReference>
<feature type="domain" description="CS" evidence="4">
    <location>
        <begin position="36"/>
        <end position="140"/>
    </location>
</feature>
<keyword evidence="5" id="KW-0346">Stress response</keyword>
<evidence type="ECO:0000313" key="6">
    <source>
        <dbReference type="Proteomes" id="UP000033966"/>
    </source>
</evidence>
<dbReference type="InterPro" id="IPR031107">
    <property type="entry name" value="Small_HSP"/>
</dbReference>
<dbReference type="SUPFAM" id="SSF49764">
    <property type="entry name" value="HSP20-like chaperones"/>
    <property type="match status" value="1"/>
</dbReference>
<dbReference type="CDD" id="cd06464">
    <property type="entry name" value="ACD_sHsps-like"/>
    <property type="match status" value="1"/>
</dbReference>
<dbReference type="InterPro" id="IPR007052">
    <property type="entry name" value="CS_dom"/>
</dbReference>
<dbReference type="EMBL" id="LCKF01000004">
    <property type="protein sequence ID" value="KKT92235.1"/>
    <property type="molecule type" value="Genomic_DNA"/>
</dbReference>
<dbReference type="InterPro" id="IPR002068">
    <property type="entry name" value="A-crystallin/Hsp20_dom"/>
</dbReference>
<accession>A0A0G1L8P1</accession>
<comment type="similarity">
    <text evidence="1 2">Belongs to the small heat shock protein (HSP20) family.</text>
</comment>
<protein>
    <submittedName>
        <fullName evidence="5">Protein containing Heat shock protein Hsp20 protein</fullName>
    </submittedName>
</protein>
<dbReference type="Gene3D" id="2.60.40.790">
    <property type="match status" value="1"/>
</dbReference>
<organism evidence="5 6">
    <name type="scientific">Candidatus Jorgensenbacteria bacterium GW2011_GWA2_45_13</name>
    <dbReference type="NCBI Taxonomy" id="1618662"/>
    <lineage>
        <taxon>Bacteria</taxon>
        <taxon>Candidatus Joergenseniibacteriota</taxon>
    </lineage>
</organism>
<dbReference type="InterPro" id="IPR008978">
    <property type="entry name" value="HSP20-like_chaperone"/>
</dbReference>
<gene>
    <name evidence="5" type="ORF">UW92_C0004G0018</name>
</gene>
<evidence type="ECO:0000256" key="1">
    <source>
        <dbReference type="PROSITE-ProRule" id="PRU00285"/>
    </source>
</evidence>
<comment type="caution">
    <text evidence="5">The sequence shown here is derived from an EMBL/GenBank/DDBJ whole genome shotgun (WGS) entry which is preliminary data.</text>
</comment>
<evidence type="ECO:0000256" key="2">
    <source>
        <dbReference type="RuleBase" id="RU003616"/>
    </source>
</evidence>
<reference evidence="5 6" key="1">
    <citation type="journal article" date="2015" name="Nature">
        <title>rRNA introns, odd ribosomes, and small enigmatic genomes across a large radiation of phyla.</title>
        <authorList>
            <person name="Brown C.T."/>
            <person name="Hug L.A."/>
            <person name="Thomas B.C."/>
            <person name="Sharon I."/>
            <person name="Castelle C.J."/>
            <person name="Singh A."/>
            <person name="Wilkins M.J."/>
            <person name="Williams K.H."/>
            <person name="Banfield J.F."/>
        </authorList>
    </citation>
    <scope>NUCLEOTIDE SEQUENCE [LARGE SCALE GENOMIC DNA]</scope>
</reference>
<proteinExistence type="inferred from homology"/>
<dbReference type="AlphaFoldDB" id="A0A0G1L8P1"/>
<feature type="domain" description="SHSP" evidence="3">
    <location>
        <begin position="32"/>
        <end position="144"/>
    </location>
</feature>
<dbReference type="PROSITE" id="PS01031">
    <property type="entry name" value="SHSP"/>
    <property type="match status" value="1"/>
</dbReference>
<sequence length="144" mass="16395">MELAKVRTEPTPITVDAEETEIEEDIQEFDAEEEAEGQLTVDVYQDKDNIIVQSTVAGVEPDDLEINITNESVTVRGRREKMQKIEDKDYYYQECFWGKFSRSIILPAEVDPEGSKASLKNGVLSVTMPKLVKKRAKKLKVKLD</sequence>
<dbReference type="PANTHER" id="PTHR11527">
    <property type="entry name" value="HEAT-SHOCK PROTEIN 20 FAMILY MEMBER"/>
    <property type="match status" value="1"/>
</dbReference>
<dbReference type="Proteomes" id="UP000033966">
    <property type="component" value="Unassembled WGS sequence"/>
</dbReference>
<name>A0A0G1L8P1_9BACT</name>
<evidence type="ECO:0000313" key="5">
    <source>
        <dbReference type="EMBL" id="KKT92235.1"/>
    </source>
</evidence>
<dbReference type="Pfam" id="PF00011">
    <property type="entry name" value="HSP20"/>
    <property type="match status" value="1"/>
</dbReference>
<evidence type="ECO:0000259" key="3">
    <source>
        <dbReference type="PROSITE" id="PS01031"/>
    </source>
</evidence>
<evidence type="ECO:0000259" key="4">
    <source>
        <dbReference type="PROSITE" id="PS51203"/>
    </source>
</evidence>